<dbReference type="Proteomes" id="UP000002612">
    <property type="component" value="Plasmid pE33L54"/>
</dbReference>
<dbReference type="CDD" id="cd00093">
    <property type="entry name" value="HTH_XRE"/>
    <property type="match status" value="1"/>
</dbReference>
<reference evidence="3" key="1">
    <citation type="journal article" date="2006" name="J. Bacteriol.">
        <title>Pathogenomic sequence analysis of Bacillus cereus and Bacillus thuringiensis isolates closely related to Bacillus anthracis.</title>
        <authorList>
            <person name="Han C.S."/>
            <person name="Xie G."/>
            <person name="Challacombe J.F."/>
            <person name="Altherr M.R."/>
            <person name="Bhotika S.S."/>
            <person name="Brown N."/>
            <person name="Bruce D."/>
            <person name="Campbell C.S."/>
            <person name="Campbell M.L."/>
            <person name="Chen J."/>
            <person name="Chertkov O."/>
            <person name="Cleland C."/>
            <person name="Dimitrijevic M."/>
            <person name="Doggett N.A."/>
            <person name="Fawcett J.J."/>
            <person name="Glavina T."/>
            <person name="Goodwin L.A."/>
            <person name="Green L.D."/>
            <person name="Hill K.K."/>
            <person name="Hitchcock P."/>
            <person name="Jackson P.J."/>
            <person name="Keim P."/>
            <person name="Kewalramani A.R."/>
            <person name="Longmire J."/>
            <person name="Lucas S."/>
            <person name="Malfatti S."/>
            <person name="McMurry K."/>
            <person name="Meincke L.J."/>
            <person name="Misra M."/>
            <person name="Moseman B.L."/>
            <person name="Mundt M."/>
            <person name="Munk A.C."/>
            <person name="Okinaka R.T."/>
            <person name="Parson-Quintana B."/>
            <person name="Reilly L.P."/>
            <person name="Richardson P."/>
            <person name="Robinson D.L."/>
            <person name="Rubin E."/>
            <person name="Saunders E."/>
            <person name="Tapia R."/>
            <person name="Tesmer J.G."/>
            <person name="Thayer N."/>
            <person name="Thompson L.S."/>
            <person name="Tice H."/>
            <person name="Ticknor L.O."/>
            <person name="Wills P.L."/>
            <person name="Brettin T.S."/>
            <person name="Gilna P."/>
        </authorList>
    </citation>
    <scope>NUCLEOTIDE SEQUENCE [LARGE SCALE GENOMIC DNA]</scope>
    <source>
        <strain evidence="3">ZK / E33L</strain>
        <plasmid evidence="3">pE33L54</plasmid>
    </source>
</reference>
<protein>
    <recommendedName>
        <fullName evidence="1">HTH cro/C1-type domain-containing protein</fullName>
    </recommendedName>
</protein>
<evidence type="ECO:0000313" key="3">
    <source>
        <dbReference type="Proteomes" id="UP000002612"/>
    </source>
</evidence>
<dbReference type="SMART" id="SM00530">
    <property type="entry name" value="HTH_XRE"/>
    <property type="match status" value="1"/>
</dbReference>
<proteinExistence type="predicted"/>
<dbReference type="EMBL" id="CP000042">
    <property type="protein sequence ID" value="AAY60617.1"/>
    <property type="molecule type" value="Genomic_DNA"/>
</dbReference>
<gene>
    <name evidence="2" type="ordered locus">pE33L54_0011</name>
</gene>
<dbReference type="KEGG" id="bcz:pE33L54_0011"/>
<dbReference type="SUPFAM" id="SSF47413">
    <property type="entry name" value="lambda repressor-like DNA-binding domains"/>
    <property type="match status" value="1"/>
</dbReference>
<dbReference type="AlphaFoldDB" id="Q4V0Z0"/>
<organism evidence="2 3">
    <name type="scientific">Bacillus cereus (strain ZK / E33L)</name>
    <dbReference type="NCBI Taxonomy" id="288681"/>
    <lineage>
        <taxon>Bacteria</taxon>
        <taxon>Bacillati</taxon>
        <taxon>Bacillota</taxon>
        <taxon>Bacilli</taxon>
        <taxon>Bacillales</taxon>
        <taxon>Bacillaceae</taxon>
        <taxon>Bacillus</taxon>
        <taxon>Bacillus cereus group</taxon>
    </lineage>
</organism>
<dbReference type="GO" id="GO:0003677">
    <property type="term" value="F:DNA binding"/>
    <property type="evidence" value="ECO:0007669"/>
    <property type="project" value="InterPro"/>
</dbReference>
<dbReference type="InterPro" id="IPR010982">
    <property type="entry name" value="Lambda_DNA-bd_dom_sf"/>
</dbReference>
<name>Q4V0Z0_BACCZ</name>
<dbReference type="Pfam" id="PF01381">
    <property type="entry name" value="HTH_3"/>
    <property type="match status" value="1"/>
</dbReference>
<evidence type="ECO:0000259" key="1">
    <source>
        <dbReference type="PROSITE" id="PS50943"/>
    </source>
</evidence>
<dbReference type="Gene3D" id="1.10.260.40">
    <property type="entry name" value="lambda repressor-like DNA-binding domains"/>
    <property type="match status" value="1"/>
</dbReference>
<dbReference type="PROSITE" id="PS50943">
    <property type="entry name" value="HTH_CROC1"/>
    <property type="match status" value="1"/>
</dbReference>
<keyword evidence="2" id="KW-0614">Plasmid</keyword>
<geneLocation type="plasmid" evidence="2 3">
    <name>pE33L54</name>
</geneLocation>
<sequence>MIKMNWLNLGKGRRSKIARFLDKNGVTQQELAKKSGVSKSTISRICQGDAFAPTMKNAQKIVRALKIITKKDNIHYDDFWM</sequence>
<accession>Q4V0Z0</accession>
<evidence type="ECO:0000313" key="2">
    <source>
        <dbReference type="EMBL" id="AAY60617.1"/>
    </source>
</evidence>
<dbReference type="InterPro" id="IPR001387">
    <property type="entry name" value="Cro/C1-type_HTH"/>
</dbReference>
<feature type="domain" description="HTH cro/C1-type" evidence="1">
    <location>
        <begin position="17"/>
        <end position="74"/>
    </location>
</feature>